<dbReference type="Pfam" id="PF03478">
    <property type="entry name" value="Beta-prop_KIB1-4"/>
    <property type="match status" value="1"/>
</dbReference>
<gene>
    <name evidence="2" type="ORF">Ddye_030561</name>
</gene>
<evidence type="ECO:0000259" key="1">
    <source>
        <dbReference type="Pfam" id="PF03478"/>
    </source>
</evidence>
<name>A0AAD9TGJ4_9ROSI</name>
<accession>A0AAD9TGJ4</accession>
<dbReference type="EMBL" id="JANJYI010000009">
    <property type="protein sequence ID" value="KAK2635769.1"/>
    <property type="molecule type" value="Genomic_DNA"/>
</dbReference>
<dbReference type="InterPro" id="IPR005174">
    <property type="entry name" value="KIB1-4_b-propeller"/>
</dbReference>
<organism evidence="2 3">
    <name type="scientific">Dipteronia dyeriana</name>
    <dbReference type="NCBI Taxonomy" id="168575"/>
    <lineage>
        <taxon>Eukaryota</taxon>
        <taxon>Viridiplantae</taxon>
        <taxon>Streptophyta</taxon>
        <taxon>Embryophyta</taxon>
        <taxon>Tracheophyta</taxon>
        <taxon>Spermatophyta</taxon>
        <taxon>Magnoliopsida</taxon>
        <taxon>eudicotyledons</taxon>
        <taxon>Gunneridae</taxon>
        <taxon>Pentapetalae</taxon>
        <taxon>rosids</taxon>
        <taxon>malvids</taxon>
        <taxon>Sapindales</taxon>
        <taxon>Sapindaceae</taxon>
        <taxon>Hippocastanoideae</taxon>
        <taxon>Acereae</taxon>
        <taxon>Dipteronia</taxon>
    </lineage>
</organism>
<comment type="caution">
    <text evidence="2">The sequence shown here is derived from an EMBL/GenBank/DDBJ whole genome shotgun (WGS) entry which is preliminary data.</text>
</comment>
<evidence type="ECO:0000313" key="2">
    <source>
        <dbReference type="EMBL" id="KAK2635769.1"/>
    </source>
</evidence>
<feature type="domain" description="KIB1-4 beta-propeller" evidence="1">
    <location>
        <begin position="35"/>
        <end position="126"/>
    </location>
</feature>
<reference evidence="2" key="1">
    <citation type="journal article" date="2023" name="Plant J.">
        <title>Genome sequences and population genomics provide insights into the demographic history, inbreeding, and mutation load of two 'living fossil' tree species of Dipteronia.</title>
        <authorList>
            <person name="Feng Y."/>
            <person name="Comes H.P."/>
            <person name="Chen J."/>
            <person name="Zhu S."/>
            <person name="Lu R."/>
            <person name="Zhang X."/>
            <person name="Li P."/>
            <person name="Qiu J."/>
            <person name="Olsen K.M."/>
            <person name="Qiu Y."/>
        </authorList>
    </citation>
    <scope>NUCLEOTIDE SEQUENCE</scope>
    <source>
        <strain evidence="2">KIB01</strain>
    </source>
</reference>
<proteinExistence type="predicted"/>
<sequence length="136" mass="15506">MTNWTRSVGKIFSAYSIVRREVCIPWRSAAVKEKFMYKDSQMPWFMLAPEKCINMRDFISISKGQFYSLDACGHIMVCDVGGNNLMEAHQVATMPYEILVKYVERLYIVGSGGEFLVVSRETAESSPISEESRKSI</sequence>
<dbReference type="AlphaFoldDB" id="A0AAD9TGJ4"/>
<dbReference type="Proteomes" id="UP001280121">
    <property type="component" value="Unassembled WGS sequence"/>
</dbReference>
<protein>
    <recommendedName>
        <fullName evidence="1">KIB1-4 beta-propeller domain-containing protein</fullName>
    </recommendedName>
</protein>
<keyword evidence="3" id="KW-1185">Reference proteome</keyword>
<evidence type="ECO:0000313" key="3">
    <source>
        <dbReference type="Proteomes" id="UP001280121"/>
    </source>
</evidence>